<feature type="compositionally biased region" description="Basic and acidic residues" evidence="3">
    <location>
        <begin position="246"/>
        <end position="262"/>
    </location>
</feature>
<proteinExistence type="predicted"/>
<evidence type="ECO:0000313" key="6">
    <source>
        <dbReference type="Proteomes" id="UP001307889"/>
    </source>
</evidence>
<feature type="region of interest" description="Disordered" evidence="3">
    <location>
        <begin position="96"/>
        <end position="202"/>
    </location>
</feature>
<feature type="region of interest" description="Disordered" evidence="3">
    <location>
        <begin position="232"/>
        <end position="262"/>
    </location>
</feature>
<feature type="region of interest" description="Disordered" evidence="3">
    <location>
        <begin position="1"/>
        <end position="61"/>
    </location>
</feature>
<dbReference type="PANTHER" id="PTHR24179">
    <property type="entry name" value="PROTEIN PHOSPHATASE 1 REGULATORY SUBUNIT 12"/>
    <property type="match status" value="1"/>
</dbReference>
<evidence type="ECO:0000256" key="2">
    <source>
        <dbReference type="ARBA" id="ARBA00022737"/>
    </source>
</evidence>
<feature type="compositionally biased region" description="Low complexity" evidence="3">
    <location>
        <begin position="158"/>
        <end position="182"/>
    </location>
</feature>
<evidence type="ECO:0000259" key="4">
    <source>
        <dbReference type="Pfam" id="PF15898"/>
    </source>
</evidence>
<dbReference type="InterPro" id="IPR051226">
    <property type="entry name" value="PP1_Regulatory_Subunit"/>
</dbReference>
<evidence type="ECO:0000256" key="1">
    <source>
        <dbReference type="ARBA" id="ARBA00022473"/>
    </source>
</evidence>
<gene>
    <name evidence="5" type="ORF">NTJ_15028</name>
</gene>
<accession>A0ABN7BCV3</accession>
<feature type="compositionally biased region" description="Low complexity" evidence="3">
    <location>
        <begin position="96"/>
        <end position="108"/>
    </location>
</feature>
<protein>
    <submittedName>
        <fullName evidence="5">Protein phosphatase 1, regulatory subunit</fullName>
    </submittedName>
</protein>
<dbReference type="PANTHER" id="PTHR24179:SF21">
    <property type="entry name" value="MYOSIN BINDING SUBUNIT, ISOFORM O"/>
    <property type="match status" value="1"/>
</dbReference>
<feature type="domain" description="cGMP-dependent protein kinase interacting" evidence="4">
    <location>
        <begin position="202"/>
        <end position="295"/>
    </location>
</feature>
<dbReference type="InterPro" id="IPR031775">
    <property type="entry name" value="PRKG1_interact"/>
</dbReference>
<feature type="compositionally biased region" description="Polar residues" evidence="3">
    <location>
        <begin position="109"/>
        <end position="122"/>
    </location>
</feature>
<keyword evidence="1" id="KW-0217">Developmental protein</keyword>
<dbReference type="Pfam" id="PF15898">
    <property type="entry name" value="PRKG1_interact"/>
    <property type="match status" value="1"/>
</dbReference>
<reference evidence="5 6" key="1">
    <citation type="submission" date="2023-09" db="EMBL/GenBank/DDBJ databases">
        <title>Nesidiocoris tenuis whole genome shotgun sequence.</title>
        <authorList>
            <person name="Shibata T."/>
            <person name="Shimoda M."/>
            <person name="Kobayashi T."/>
            <person name="Uehara T."/>
        </authorList>
    </citation>
    <scope>NUCLEOTIDE SEQUENCE [LARGE SCALE GENOMIC DNA]</scope>
    <source>
        <strain evidence="5 6">Japan</strain>
    </source>
</reference>
<dbReference type="Proteomes" id="UP001307889">
    <property type="component" value="Chromosome 14"/>
</dbReference>
<dbReference type="Gene3D" id="6.10.250.1820">
    <property type="match status" value="1"/>
</dbReference>
<evidence type="ECO:0000313" key="5">
    <source>
        <dbReference type="EMBL" id="BET02209.1"/>
    </source>
</evidence>
<dbReference type="EMBL" id="AP028922">
    <property type="protein sequence ID" value="BET02209.1"/>
    <property type="molecule type" value="Genomic_DNA"/>
</dbReference>
<keyword evidence="6" id="KW-1185">Reference proteome</keyword>
<sequence>MSYRRSTARPSSLYSSSPGLGGLSGLSLSSYPSSSSGYGSSYSQSSPYLNGLSSSPSSYTSYGGMSSGYGSYHLPTNPSSFGLSSSPSVFTSLLSASLGSSSRSSSPSTYRTKNPYSISPTVRSPSASRYPSRSSSFNRHLTRPSRKSDPQLTASTRSLASSEGYESGGEQSEASSRLNSVSVDDDSSNKHPQPTTANGEIDYKKLWEESQAENAILRDKLRCAETELIEAKRSDRTSQARSGMSDAEKREKRAMERKLSEMEEELKQLEQLKCDNQRLKDENGALIRVISKLSK</sequence>
<keyword evidence="2" id="KW-0677">Repeat</keyword>
<name>A0ABN7BCV3_9HEMI</name>
<feature type="compositionally biased region" description="Low complexity" evidence="3">
    <location>
        <begin position="123"/>
        <end position="136"/>
    </location>
</feature>
<evidence type="ECO:0000256" key="3">
    <source>
        <dbReference type="SAM" id="MobiDB-lite"/>
    </source>
</evidence>
<feature type="compositionally biased region" description="Low complexity" evidence="3">
    <location>
        <begin position="25"/>
        <end position="61"/>
    </location>
</feature>
<organism evidence="5 6">
    <name type="scientific">Nesidiocoris tenuis</name>
    <dbReference type="NCBI Taxonomy" id="355587"/>
    <lineage>
        <taxon>Eukaryota</taxon>
        <taxon>Metazoa</taxon>
        <taxon>Ecdysozoa</taxon>
        <taxon>Arthropoda</taxon>
        <taxon>Hexapoda</taxon>
        <taxon>Insecta</taxon>
        <taxon>Pterygota</taxon>
        <taxon>Neoptera</taxon>
        <taxon>Paraneoptera</taxon>
        <taxon>Hemiptera</taxon>
        <taxon>Heteroptera</taxon>
        <taxon>Panheteroptera</taxon>
        <taxon>Cimicomorpha</taxon>
        <taxon>Miridae</taxon>
        <taxon>Dicyphina</taxon>
        <taxon>Nesidiocoris</taxon>
    </lineage>
</organism>